<dbReference type="InterPro" id="IPR008168">
    <property type="entry name" value="Cyt_C_IC"/>
</dbReference>
<evidence type="ECO:0000256" key="10">
    <source>
        <dbReference type="ARBA" id="ARBA00022982"/>
    </source>
</evidence>
<comment type="function">
    <text evidence="1 13">Functions as an electron carrier between membrane-bound cytochrome b6-f and photosystem I in oxygenic photosynthesis.</text>
</comment>
<keyword evidence="8 13" id="KW-0349">Heme</keyword>
<name>A0A8J6XL21_9CYAN</name>
<comment type="caution">
    <text evidence="15">The sequence shown here is derived from an EMBL/GenBank/DDBJ whole genome shotgun (WGS) entry which is preliminary data.</text>
</comment>
<dbReference type="Gene3D" id="1.10.760.10">
    <property type="entry name" value="Cytochrome c-like domain"/>
    <property type="match status" value="1"/>
</dbReference>
<dbReference type="GO" id="GO:0031979">
    <property type="term" value="C:plasma membrane-derived thylakoid lumen"/>
    <property type="evidence" value="ECO:0007669"/>
    <property type="project" value="UniProtKB-SubCell"/>
</dbReference>
<dbReference type="PANTHER" id="PTHR34688">
    <property type="entry name" value="CYTOCHROME C6, CHLOROPLASTIC"/>
    <property type="match status" value="1"/>
</dbReference>
<gene>
    <name evidence="13" type="primary">petJ</name>
    <name evidence="15" type="ORF">ICL16_44185</name>
</gene>
<evidence type="ECO:0000256" key="12">
    <source>
        <dbReference type="ARBA" id="ARBA00023078"/>
    </source>
</evidence>
<keyword evidence="10 13" id="KW-0249">Electron transport</keyword>
<keyword evidence="12 13" id="KW-0793">Thylakoid</keyword>
<comment type="subunit">
    <text evidence="4 13">Monomer.</text>
</comment>
<dbReference type="NCBIfam" id="NF045930">
    <property type="entry name" value="Cytc6PetJCyano"/>
    <property type="match status" value="1"/>
</dbReference>
<proteinExistence type="inferred from homology"/>
<dbReference type="SUPFAM" id="SSF46626">
    <property type="entry name" value="Cytochrome c"/>
    <property type="match status" value="1"/>
</dbReference>
<dbReference type="PRINTS" id="PR00605">
    <property type="entry name" value="CYTCHROMECIC"/>
</dbReference>
<keyword evidence="13" id="KW-0732">Signal</keyword>
<evidence type="ECO:0000313" key="15">
    <source>
        <dbReference type="EMBL" id="MBD2778865.1"/>
    </source>
</evidence>
<dbReference type="InterPro" id="IPR036909">
    <property type="entry name" value="Cyt_c-like_dom_sf"/>
</dbReference>
<evidence type="ECO:0000313" key="16">
    <source>
        <dbReference type="Proteomes" id="UP000629098"/>
    </source>
</evidence>
<feature type="domain" description="Cytochrome c" evidence="14">
    <location>
        <begin position="26"/>
        <end position="106"/>
    </location>
</feature>
<dbReference type="PROSITE" id="PS51007">
    <property type="entry name" value="CYTC"/>
    <property type="match status" value="1"/>
</dbReference>
<comment type="subcellular location">
    <subcellularLocation>
        <location evidence="2 13">Cellular thylakoid lumen</location>
    </subcellularLocation>
</comment>
<evidence type="ECO:0000256" key="9">
    <source>
        <dbReference type="ARBA" id="ARBA00022723"/>
    </source>
</evidence>
<feature type="binding site" description="axial binding residue" evidence="13">
    <location>
        <position position="83"/>
    </location>
    <ligand>
        <name>heme c</name>
        <dbReference type="ChEBI" id="CHEBI:61717"/>
    </ligand>
    <ligandPart>
        <name>Fe</name>
        <dbReference type="ChEBI" id="CHEBI:18248"/>
    </ligandPart>
</feature>
<dbReference type="HAMAP" id="MF_00594">
    <property type="entry name" value="Cytc_PetJ"/>
    <property type="match status" value="1"/>
</dbReference>
<sequence precursor="true">MKRIFSVLLLGLVIFTFAFNRPAMAADAEKGAKIFSANCAQCHAGGKNLVQANKNLRKDALDKYGMNSADAIIAQVTKGKGAMPAFKGRLKPEQIEDVTAYVLDEANNKEWK</sequence>
<evidence type="ECO:0000256" key="3">
    <source>
        <dbReference type="ARBA" id="ARBA00009650"/>
    </source>
</evidence>
<dbReference type="AlphaFoldDB" id="A0A8J6XL21"/>
<dbReference type="PANTHER" id="PTHR34688:SF2">
    <property type="entry name" value="CYTOCHROME C6, CHLOROPLASTIC"/>
    <property type="match status" value="1"/>
</dbReference>
<feature type="chain" id="PRO_5035350105" description="Cytochrome c6" evidence="13">
    <location>
        <begin position="26"/>
        <end position="112"/>
    </location>
</feature>
<comment type="PTM">
    <text evidence="13">Binds 1 heme c group per subunit.</text>
</comment>
<organism evidence="15 16">
    <name type="scientific">Iningainema tapete BLCC-T55</name>
    <dbReference type="NCBI Taxonomy" id="2748662"/>
    <lineage>
        <taxon>Bacteria</taxon>
        <taxon>Bacillati</taxon>
        <taxon>Cyanobacteriota</taxon>
        <taxon>Cyanophyceae</taxon>
        <taxon>Nostocales</taxon>
        <taxon>Scytonemataceae</taxon>
        <taxon>Iningainema tapete</taxon>
    </lineage>
</organism>
<evidence type="ECO:0000256" key="4">
    <source>
        <dbReference type="ARBA" id="ARBA00011245"/>
    </source>
</evidence>
<comment type="similarity">
    <text evidence="3 13">Belongs to the cytochrome c family. PetJ subfamily.</text>
</comment>
<keyword evidence="16" id="KW-1185">Reference proteome</keyword>
<evidence type="ECO:0000256" key="1">
    <source>
        <dbReference type="ARBA" id="ARBA00002347"/>
    </source>
</evidence>
<evidence type="ECO:0000256" key="8">
    <source>
        <dbReference type="ARBA" id="ARBA00022617"/>
    </source>
</evidence>
<evidence type="ECO:0000256" key="5">
    <source>
        <dbReference type="ARBA" id="ARBA00016152"/>
    </source>
</evidence>
<dbReference type="RefSeq" id="WP_190839038.1">
    <property type="nucleotide sequence ID" value="NZ_CAWPPI010000134.1"/>
</dbReference>
<feature type="signal peptide" evidence="13">
    <location>
        <begin position="1"/>
        <end position="25"/>
    </location>
</feature>
<keyword evidence="11 13" id="KW-0408">Iron</keyword>
<dbReference type="InterPro" id="IPR023655">
    <property type="entry name" value="Cyt_C6"/>
</dbReference>
<feature type="binding site" description="covalent" evidence="13">
    <location>
        <position position="42"/>
    </location>
    <ligand>
        <name>heme c</name>
        <dbReference type="ChEBI" id="CHEBI:61717"/>
    </ligand>
</feature>
<feature type="binding site" description="covalent" evidence="13">
    <location>
        <position position="39"/>
    </location>
    <ligand>
        <name>heme c</name>
        <dbReference type="ChEBI" id="CHEBI:61717"/>
    </ligand>
</feature>
<evidence type="ECO:0000256" key="11">
    <source>
        <dbReference type="ARBA" id="ARBA00023004"/>
    </source>
</evidence>
<dbReference type="EMBL" id="JACXAE010000134">
    <property type="protein sequence ID" value="MBD2778865.1"/>
    <property type="molecule type" value="Genomic_DNA"/>
</dbReference>
<keyword evidence="7 13" id="KW-0602">Photosynthesis</keyword>
<dbReference type="Pfam" id="PF13442">
    <property type="entry name" value="Cytochrome_CBB3"/>
    <property type="match status" value="1"/>
</dbReference>
<evidence type="ECO:0000256" key="6">
    <source>
        <dbReference type="ARBA" id="ARBA00022448"/>
    </source>
</evidence>
<dbReference type="GO" id="GO:0020037">
    <property type="term" value="F:heme binding"/>
    <property type="evidence" value="ECO:0007669"/>
    <property type="project" value="InterPro"/>
</dbReference>
<dbReference type="GO" id="GO:0015979">
    <property type="term" value="P:photosynthesis"/>
    <property type="evidence" value="ECO:0007669"/>
    <property type="project" value="UniProtKB-UniRule"/>
</dbReference>
<dbReference type="FunFam" id="1.10.760.10:FF:000038">
    <property type="entry name" value="Cytochrome c6"/>
    <property type="match status" value="1"/>
</dbReference>
<evidence type="ECO:0000256" key="7">
    <source>
        <dbReference type="ARBA" id="ARBA00022531"/>
    </source>
</evidence>
<reference evidence="15" key="1">
    <citation type="submission" date="2020-09" db="EMBL/GenBank/DDBJ databases">
        <title>Iningainema tapete sp. nov. (Scytonemataceae, Cyanobacteria) from greenhouses in central Florida (USA) produces two types of nodularin with biosynthetic potential for microcystin-LR and anabaenopeptins.</title>
        <authorList>
            <person name="Berthold D.E."/>
            <person name="Lefler F.W."/>
            <person name="Huang I.-S."/>
            <person name="Abdulla H."/>
            <person name="Zimba P.V."/>
            <person name="Laughinghouse H.D. IV."/>
        </authorList>
    </citation>
    <scope>NUCLEOTIDE SEQUENCE</scope>
    <source>
        <strain evidence="15">BLCCT55</strain>
    </source>
</reference>
<evidence type="ECO:0000256" key="13">
    <source>
        <dbReference type="HAMAP-Rule" id="MF_00594"/>
    </source>
</evidence>
<accession>A0A8J6XL21</accession>
<evidence type="ECO:0000256" key="2">
    <source>
        <dbReference type="ARBA" id="ARBA00004518"/>
    </source>
</evidence>
<keyword evidence="6 13" id="KW-0813">Transport</keyword>
<dbReference type="Proteomes" id="UP000629098">
    <property type="component" value="Unassembled WGS sequence"/>
</dbReference>
<dbReference type="GO" id="GO:0009055">
    <property type="term" value="F:electron transfer activity"/>
    <property type="evidence" value="ECO:0007669"/>
    <property type="project" value="UniProtKB-UniRule"/>
</dbReference>
<protein>
    <recommendedName>
        <fullName evidence="5 13">Cytochrome c6</fullName>
    </recommendedName>
    <alternativeName>
        <fullName evidence="13">Cytochrome c-553</fullName>
    </alternativeName>
    <alternativeName>
        <fullName evidence="13">Cytochrome c553</fullName>
    </alternativeName>
    <alternativeName>
        <fullName evidence="13">Soluble cytochrome f</fullName>
    </alternativeName>
</protein>
<dbReference type="GO" id="GO:0005506">
    <property type="term" value="F:iron ion binding"/>
    <property type="evidence" value="ECO:0007669"/>
    <property type="project" value="InterPro"/>
</dbReference>
<feature type="binding site" description="axial binding residue" evidence="13">
    <location>
        <position position="43"/>
    </location>
    <ligand>
        <name>heme c</name>
        <dbReference type="ChEBI" id="CHEBI:61717"/>
    </ligand>
    <ligandPart>
        <name>Fe</name>
        <dbReference type="ChEBI" id="CHEBI:18248"/>
    </ligandPart>
</feature>
<keyword evidence="9 13" id="KW-0479">Metal-binding</keyword>
<evidence type="ECO:0000259" key="14">
    <source>
        <dbReference type="PROSITE" id="PS51007"/>
    </source>
</evidence>
<dbReference type="InterPro" id="IPR009056">
    <property type="entry name" value="Cyt_c-like_dom"/>
</dbReference>